<dbReference type="InterPro" id="IPR027417">
    <property type="entry name" value="P-loop_NTPase"/>
</dbReference>
<proteinExistence type="predicted"/>
<name>A0A8X7BTJ0_9ARAC</name>
<dbReference type="InterPro" id="IPR000863">
    <property type="entry name" value="Sulfotransferase_dom"/>
</dbReference>
<dbReference type="Pfam" id="PF00685">
    <property type="entry name" value="Sulfotransfer_1"/>
    <property type="match status" value="1"/>
</dbReference>
<sequence length="103" mass="12332">MHKNDGNLLLISYEKLFANRKEGYLRIAKFLGEEYYQNIVNDKELLNRILQNTHFDYMKNKLYFVHPTPKEIPKGSIKIVEFLGVLCRWRWKNKIVATSDQKN</sequence>
<reference evidence="2" key="1">
    <citation type="submission" date="2020-08" db="EMBL/GenBank/DDBJ databases">
        <title>Multicomponent nature underlies the extraordinary mechanical properties of spider dragline silk.</title>
        <authorList>
            <person name="Kono N."/>
            <person name="Nakamura H."/>
            <person name="Mori M."/>
            <person name="Yoshida Y."/>
            <person name="Ohtoshi R."/>
            <person name="Malay A.D."/>
            <person name="Moran D.A.P."/>
            <person name="Tomita M."/>
            <person name="Numata K."/>
            <person name="Arakawa K."/>
        </authorList>
    </citation>
    <scope>NUCLEOTIDE SEQUENCE</scope>
</reference>
<comment type="caution">
    <text evidence="2">The sequence shown here is derived from an EMBL/GenBank/DDBJ whole genome shotgun (WGS) entry which is preliminary data.</text>
</comment>
<evidence type="ECO:0000313" key="2">
    <source>
        <dbReference type="EMBL" id="GFY42092.1"/>
    </source>
</evidence>
<dbReference type="GO" id="GO:0008146">
    <property type="term" value="F:sulfotransferase activity"/>
    <property type="evidence" value="ECO:0007669"/>
    <property type="project" value="InterPro"/>
</dbReference>
<accession>A0A8X7BTJ0</accession>
<evidence type="ECO:0000313" key="3">
    <source>
        <dbReference type="Proteomes" id="UP000886998"/>
    </source>
</evidence>
<protein>
    <recommendedName>
        <fullName evidence="1">Sulfotransferase domain-containing protein</fullName>
    </recommendedName>
</protein>
<dbReference type="OrthoDB" id="205623at2759"/>
<organism evidence="2 3">
    <name type="scientific">Trichonephila inaurata madagascariensis</name>
    <dbReference type="NCBI Taxonomy" id="2747483"/>
    <lineage>
        <taxon>Eukaryota</taxon>
        <taxon>Metazoa</taxon>
        <taxon>Ecdysozoa</taxon>
        <taxon>Arthropoda</taxon>
        <taxon>Chelicerata</taxon>
        <taxon>Arachnida</taxon>
        <taxon>Araneae</taxon>
        <taxon>Araneomorphae</taxon>
        <taxon>Entelegynae</taxon>
        <taxon>Araneoidea</taxon>
        <taxon>Nephilidae</taxon>
        <taxon>Trichonephila</taxon>
        <taxon>Trichonephila inaurata</taxon>
    </lineage>
</organism>
<dbReference type="Gene3D" id="3.40.50.300">
    <property type="entry name" value="P-loop containing nucleotide triphosphate hydrolases"/>
    <property type="match status" value="1"/>
</dbReference>
<dbReference type="AlphaFoldDB" id="A0A8X7BTJ0"/>
<dbReference type="EMBL" id="BMAV01002879">
    <property type="protein sequence ID" value="GFY42092.1"/>
    <property type="molecule type" value="Genomic_DNA"/>
</dbReference>
<dbReference type="SUPFAM" id="SSF52540">
    <property type="entry name" value="P-loop containing nucleoside triphosphate hydrolases"/>
    <property type="match status" value="1"/>
</dbReference>
<gene>
    <name evidence="2" type="ORF">TNIN_270841</name>
</gene>
<dbReference type="Proteomes" id="UP000886998">
    <property type="component" value="Unassembled WGS sequence"/>
</dbReference>
<evidence type="ECO:0000259" key="1">
    <source>
        <dbReference type="Pfam" id="PF00685"/>
    </source>
</evidence>
<feature type="domain" description="Sulfotransferase" evidence="1">
    <location>
        <begin position="2"/>
        <end position="65"/>
    </location>
</feature>
<keyword evidence="3" id="KW-1185">Reference proteome</keyword>